<evidence type="ECO:0000259" key="1">
    <source>
        <dbReference type="Pfam" id="PF20411"/>
    </source>
</evidence>
<sequence>MFVRNLAPLPESKISIIPPTTKTMTFTLDFIRGFLGGIEWSPGLFYVPPSHGRSVLPTRTFYLLDGTHQPYLPVGPGAHGALLTAFFNENPEEYDGDEAGAAYNDVPVFICNSQYTRQIGYPFQQELNGATPPGREGKHLQTRYTYYGTYSQTRWSDKLDYDRLQEDVPQSTKMHIAETLAEVGRPEWVTEALMKHLFPKPEYEVTANLGTRTNITEDSEDEDAVAGQIQHDVASYLRKLESWEKDSRMKIKLLKKENILEAFEKPDVDDPPGLRLFWEYLECVGWDRGFYNTLVEQMLKSASR</sequence>
<evidence type="ECO:0000313" key="2">
    <source>
        <dbReference type="EMBL" id="KAF2489247.1"/>
    </source>
</evidence>
<proteinExistence type="predicted"/>
<name>A0A6A6QCR1_9PEZI</name>
<dbReference type="Pfam" id="PF20411">
    <property type="entry name" value="DUF6697"/>
    <property type="match status" value="1"/>
</dbReference>
<evidence type="ECO:0000313" key="3">
    <source>
        <dbReference type="Proteomes" id="UP000799750"/>
    </source>
</evidence>
<dbReference type="EMBL" id="MU004199">
    <property type="protein sequence ID" value="KAF2489247.1"/>
    <property type="molecule type" value="Genomic_DNA"/>
</dbReference>
<organism evidence="2 3">
    <name type="scientific">Lophium mytilinum</name>
    <dbReference type="NCBI Taxonomy" id="390894"/>
    <lineage>
        <taxon>Eukaryota</taxon>
        <taxon>Fungi</taxon>
        <taxon>Dikarya</taxon>
        <taxon>Ascomycota</taxon>
        <taxon>Pezizomycotina</taxon>
        <taxon>Dothideomycetes</taxon>
        <taxon>Pleosporomycetidae</taxon>
        <taxon>Mytilinidiales</taxon>
        <taxon>Mytilinidiaceae</taxon>
        <taxon>Lophium</taxon>
    </lineage>
</organism>
<dbReference type="Proteomes" id="UP000799750">
    <property type="component" value="Unassembled WGS sequence"/>
</dbReference>
<protein>
    <recommendedName>
        <fullName evidence="1">DUF6697 domain-containing protein</fullName>
    </recommendedName>
</protein>
<feature type="domain" description="DUF6697" evidence="1">
    <location>
        <begin position="25"/>
        <end position="296"/>
    </location>
</feature>
<dbReference type="AlphaFoldDB" id="A0A6A6QCR1"/>
<accession>A0A6A6QCR1</accession>
<dbReference type="OrthoDB" id="5427977at2759"/>
<keyword evidence="3" id="KW-1185">Reference proteome</keyword>
<dbReference type="InterPro" id="IPR046520">
    <property type="entry name" value="DUF6697"/>
</dbReference>
<gene>
    <name evidence="2" type="ORF">BU16DRAFT_472045</name>
</gene>
<reference evidence="2" key="1">
    <citation type="journal article" date="2020" name="Stud. Mycol.">
        <title>101 Dothideomycetes genomes: a test case for predicting lifestyles and emergence of pathogens.</title>
        <authorList>
            <person name="Haridas S."/>
            <person name="Albert R."/>
            <person name="Binder M."/>
            <person name="Bloem J."/>
            <person name="Labutti K."/>
            <person name="Salamov A."/>
            <person name="Andreopoulos B."/>
            <person name="Baker S."/>
            <person name="Barry K."/>
            <person name="Bills G."/>
            <person name="Bluhm B."/>
            <person name="Cannon C."/>
            <person name="Castanera R."/>
            <person name="Culley D."/>
            <person name="Daum C."/>
            <person name="Ezra D."/>
            <person name="Gonzalez J."/>
            <person name="Henrissat B."/>
            <person name="Kuo A."/>
            <person name="Liang C."/>
            <person name="Lipzen A."/>
            <person name="Lutzoni F."/>
            <person name="Magnuson J."/>
            <person name="Mondo S."/>
            <person name="Nolan M."/>
            <person name="Ohm R."/>
            <person name="Pangilinan J."/>
            <person name="Park H.-J."/>
            <person name="Ramirez L."/>
            <person name="Alfaro M."/>
            <person name="Sun H."/>
            <person name="Tritt A."/>
            <person name="Yoshinaga Y."/>
            <person name="Zwiers L.-H."/>
            <person name="Turgeon B."/>
            <person name="Goodwin S."/>
            <person name="Spatafora J."/>
            <person name="Crous P."/>
            <person name="Grigoriev I."/>
        </authorList>
    </citation>
    <scope>NUCLEOTIDE SEQUENCE</scope>
    <source>
        <strain evidence="2">CBS 269.34</strain>
    </source>
</reference>